<feature type="region of interest" description="Disordered" evidence="1">
    <location>
        <begin position="100"/>
        <end position="119"/>
    </location>
</feature>
<protein>
    <submittedName>
        <fullName evidence="2">Uncharacterized protein</fullName>
    </submittedName>
</protein>
<sequence>MKNIFGALKEMLSRVYWKQFAVVCSAVVILLTANGVKAEQNTGNRAYSNELPPTQEVGRPRTMGQWEAENEALEGQPGKKLKRIAEESADAVKNMAGIYPQNARTLTPGVDNGELPNDD</sequence>
<dbReference type="Proteomes" id="UP000185557">
    <property type="component" value="Unassembled WGS sequence"/>
</dbReference>
<dbReference type="OrthoDB" id="467131at2"/>
<name>A0A1U7J1G0_9CYAN</name>
<keyword evidence="3" id="KW-1185">Reference proteome</keyword>
<comment type="caution">
    <text evidence="2">The sequence shown here is derived from an EMBL/GenBank/DDBJ whole genome shotgun (WGS) entry which is preliminary data.</text>
</comment>
<evidence type="ECO:0000313" key="3">
    <source>
        <dbReference type="Proteomes" id="UP000185557"/>
    </source>
</evidence>
<evidence type="ECO:0000313" key="2">
    <source>
        <dbReference type="EMBL" id="OKH45820.1"/>
    </source>
</evidence>
<accession>A0A1U7J1G0</accession>
<dbReference type="RefSeq" id="WP_073609868.1">
    <property type="nucleotide sequence ID" value="NZ_MRCG01000015.1"/>
</dbReference>
<gene>
    <name evidence="2" type="ORF">NIES30_18215</name>
</gene>
<reference evidence="2 3" key="1">
    <citation type="submission" date="2016-11" db="EMBL/GenBank/DDBJ databases">
        <title>Draft Genome Sequences of Nine Cyanobacterial Strains from Diverse Habitats.</title>
        <authorList>
            <person name="Zhu T."/>
            <person name="Hou S."/>
            <person name="Lu X."/>
            <person name="Hess W.R."/>
        </authorList>
    </citation>
    <scope>NUCLEOTIDE SEQUENCE [LARGE SCALE GENOMIC DNA]</scope>
    <source>
        <strain evidence="2 3">NIES-30</strain>
    </source>
</reference>
<organism evidence="2 3">
    <name type="scientific">Phormidium tenue NIES-30</name>
    <dbReference type="NCBI Taxonomy" id="549789"/>
    <lineage>
        <taxon>Bacteria</taxon>
        <taxon>Bacillati</taxon>
        <taxon>Cyanobacteriota</taxon>
        <taxon>Cyanophyceae</taxon>
        <taxon>Oscillatoriophycideae</taxon>
        <taxon>Oscillatoriales</taxon>
        <taxon>Oscillatoriaceae</taxon>
        <taxon>Phormidium</taxon>
    </lineage>
</organism>
<dbReference type="EMBL" id="MRCG01000015">
    <property type="protein sequence ID" value="OKH45820.1"/>
    <property type="molecule type" value="Genomic_DNA"/>
</dbReference>
<proteinExistence type="predicted"/>
<evidence type="ECO:0000256" key="1">
    <source>
        <dbReference type="SAM" id="MobiDB-lite"/>
    </source>
</evidence>
<dbReference type="AlphaFoldDB" id="A0A1U7J1G0"/>